<comment type="caution">
    <text evidence="1">The sequence shown here is derived from an EMBL/GenBank/DDBJ whole genome shotgun (WGS) entry which is preliminary data.</text>
</comment>
<keyword evidence="1" id="KW-0687">Ribonucleoprotein</keyword>
<dbReference type="Pfam" id="PF01016">
    <property type="entry name" value="Ribosomal_L27"/>
    <property type="match status" value="1"/>
</dbReference>
<dbReference type="Proteomes" id="UP001174909">
    <property type="component" value="Unassembled WGS sequence"/>
</dbReference>
<keyword evidence="2" id="KW-1185">Reference proteome</keyword>
<keyword evidence="1" id="KW-0689">Ribosomal protein</keyword>
<gene>
    <name evidence="1" type="ORF">GBAR_LOCUS23821</name>
</gene>
<evidence type="ECO:0000313" key="1">
    <source>
        <dbReference type="EMBL" id="CAI8042934.1"/>
    </source>
</evidence>
<dbReference type="InterPro" id="IPR001684">
    <property type="entry name" value="Ribosomal_bL27"/>
</dbReference>
<dbReference type="AlphaFoldDB" id="A0AA35T801"/>
<name>A0AA35T801_GEOBA</name>
<dbReference type="Gene3D" id="2.40.50.100">
    <property type="match status" value="1"/>
</dbReference>
<organism evidence="1 2">
    <name type="scientific">Geodia barretti</name>
    <name type="common">Barrett's horny sponge</name>
    <dbReference type="NCBI Taxonomy" id="519541"/>
    <lineage>
        <taxon>Eukaryota</taxon>
        <taxon>Metazoa</taxon>
        <taxon>Porifera</taxon>
        <taxon>Demospongiae</taxon>
        <taxon>Heteroscleromorpha</taxon>
        <taxon>Tetractinellida</taxon>
        <taxon>Astrophorina</taxon>
        <taxon>Geodiidae</taxon>
        <taxon>Geodia</taxon>
    </lineage>
</organism>
<protein>
    <submittedName>
        <fullName evidence="1">50S ribosomal protein L27</fullName>
    </submittedName>
</protein>
<dbReference type="EMBL" id="CASHTH010003292">
    <property type="protein sequence ID" value="CAI8042934.1"/>
    <property type="molecule type" value="Genomic_DNA"/>
</dbReference>
<dbReference type="GO" id="GO:0005840">
    <property type="term" value="C:ribosome"/>
    <property type="evidence" value="ECO:0007669"/>
    <property type="project" value="UniProtKB-KW"/>
</dbReference>
<dbReference type="SUPFAM" id="SSF110324">
    <property type="entry name" value="Ribosomal L27 protein-like"/>
    <property type="match status" value="1"/>
</dbReference>
<evidence type="ECO:0000313" key="2">
    <source>
        <dbReference type="Proteomes" id="UP001174909"/>
    </source>
</evidence>
<sequence>MVVIATQNAWASSATVANASVADPSSSGSVALAFCQGTNVGLGRDHTIFAKVDGEVTFEWAAKGRRRVSVYPVVAAEAVAA</sequence>
<reference evidence="1" key="1">
    <citation type="submission" date="2023-03" db="EMBL/GenBank/DDBJ databases">
        <authorList>
            <person name="Steffen K."/>
            <person name="Cardenas P."/>
        </authorList>
    </citation>
    <scope>NUCLEOTIDE SEQUENCE</scope>
</reference>
<proteinExistence type="predicted"/>
<dbReference type="GO" id="GO:0003735">
    <property type="term" value="F:structural constituent of ribosome"/>
    <property type="evidence" value="ECO:0007669"/>
    <property type="project" value="InterPro"/>
</dbReference>
<dbReference type="GO" id="GO:0006412">
    <property type="term" value="P:translation"/>
    <property type="evidence" value="ECO:0007669"/>
    <property type="project" value="InterPro"/>
</dbReference>
<accession>A0AA35T801</accession>